<evidence type="ECO:0000313" key="2">
    <source>
        <dbReference type="EMBL" id="MFC6837535.1"/>
    </source>
</evidence>
<reference evidence="2 3" key="1">
    <citation type="journal article" date="2019" name="Int. J. Syst. Evol. Microbiol.">
        <title>The Global Catalogue of Microorganisms (GCM) 10K type strain sequencing project: providing services to taxonomists for standard genome sequencing and annotation.</title>
        <authorList>
            <consortium name="The Broad Institute Genomics Platform"/>
            <consortium name="The Broad Institute Genome Sequencing Center for Infectious Disease"/>
            <person name="Wu L."/>
            <person name="Ma J."/>
        </authorList>
    </citation>
    <scope>NUCLEOTIDE SEQUENCE [LARGE SCALE GENOMIC DNA]</scope>
    <source>
        <strain evidence="2 3">PSRA2</strain>
    </source>
</reference>
<gene>
    <name evidence="2" type="ORF">ACFQHK_13565</name>
</gene>
<proteinExistence type="predicted"/>
<name>A0ABD5UAQ7_9EURY</name>
<evidence type="ECO:0000256" key="1">
    <source>
        <dbReference type="SAM" id="Phobius"/>
    </source>
</evidence>
<accession>A0ABD5UAQ7</accession>
<dbReference type="Proteomes" id="UP001596406">
    <property type="component" value="Unassembled WGS sequence"/>
</dbReference>
<evidence type="ECO:0000313" key="3">
    <source>
        <dbReference type="Proteomes" id="UP001596406"/>
    </source>
</evidence>
<keyword evidence="1" id="KW-0812">Transmembrane</keyword>
<dbReference type="AlphaFoldDB" id="A0ABD5UAQ7"/>
<feature type="transmembrane region" description="Helical" evidence="1">
    <location>
        <begin position="12"/>
        <end position="34"/>
    </location>
</feature>
<dbReference type="RefSeq" id="WP_304449200.1">
    <property type="nucleotide sequence ID" value="NZ_JARRAH010000001.1"/>
</dbReference>
<comment type="caution">
    <text evidence="2">The sequence shown here is derived from an EMBL/GenBank/DDBJ whole genome shotgun (WGS) entry which is preliminary data.</text>
</comment>
<protein>
    <submittedName>
        <fullName evidence="2">Uncharacterized protein</fullName>
    </submittedName>
</protein>
<keyword evidence="3" id="KW-1185">Reference proteome</keyword>
<dbReference type="EMBL" id="JBHSXM010000001">
    <property type="protein sequence ID" value="MFC6837535.1"/>
    <property type="molecule type" value="Genomic_DNA"/>
</dbReference>
<keyword evidence="1" id="KW-1133">Transmembrane helix</keyword>
<organism evidence="2 3">
    <name type="scientific">Halomarina ordinaria</name>
    <dbReference type="NCBI Taxonomy" id="3033939"/>
    <lineage>
        <taxon>Archaea</taxon>
        <taxon>Methanobacteriati</taxon>
        <taxon>Methanobacteriota</taxon>
        <taxon>Stenosarchaea group</taxon>
        <taxon>Halobacteria</taxon>
        <taxon>Halobacteriales</taxon>
        <taxon>Natronomonadaceae</taxon>
        <taxon>Halomarina</taxon>
    </lineage>
</organism>
<sequence length="396" mass="45180">MNAIAALQQLSDFLVAVAPIAGAIAAIIAIYRFFIKQPALVLEADVKSTSADRPFHTVHTTPTLFLSNEGRDFAEDAYLEMDLPDWDFEQEDDENISTFLDVTDGRTGYLGSPRRLYQVTVNKPIQPREKYKMFFGGAELERNRRYELNYTISCRSHGPREGSIKFHVGHHEVTIENNYPKRRRKYLIAFRKFLSNPDLTEVKIELLKWEVDWESDSTANVEALLKNTSSVRLRIAEVRFDLFIGEVRSEDYWTSIPVKIWGLDPGEFWKFDFEFDVNEPTLSKEDISIDYSLSANTNHLRNGWERVKLVDSGAEIPDDSHSIPKAFGRLENLNAGTSRGVRVIVKWLDKDGVVIGADDTSLKLEPGDTEDFRVNCSVRHDDQENIDDHSIVLMGG</sequence>
<keyword evidence="1" id="KW-0472">Membrane</keyword>